<evidence type="ECO:0000313" key="2">
    <source>
        <dbReference type="EMBL" id="KAA1107205.1"/>
    </source>
</evidence>
<dbReference type="Proteomes" id="UP000324748">
    <property type="component" value="Unassembled WGS sequence"/>
</dbReference>
<feature type="region of interest" description="Disordered" evidence="1">
    <location>
        <begin position="93"/>
        <end position="113"/>
    </location>
</feature>
<dbReference type="EMBL" id="VSWC01000029">
    <property type="protein sequence ID" value="KAA1107205.1"/>
    <property type="molecule type" value="Genomic_DNA"/>
</dbReference>
<comment type="caution">
    <text evidence="2">The sequence shown here is derived from an EMBL/GenBank/DDBJ whole genome shotgun (WGS) entry which is preliminary data.</text>
</comment>
<proteinExistence type="predicted"/>
<keyword evidence="5" id="KW-1185">Reference proteome</keyword>
<dbReference type="AlphaFoldDB" id="A0A5B0Q224"/>
<sequence length="113" mass="12581">MAFSRSLSIQFFLIQCGGYGTNTSLFLCRNLRRSMWTRPQCYGMGSNGMERKEKKKDSSYSKAASLTSLKATSTRVPQAPFLSSATSRANRLIDSTLADPSNPVTHNDSYRRA</sequence>
<protein>
    <submittedName>
        <fullName evidence="2">Uncharacterized protein</fullName>
    </submittedName>
</protein>
<evidence type="ECO:0000313" key="4">
    <source>
        <dbReference type="EMBL" id="KAA1137300.1"/>
    </source>
</evidence>
<gene>
    <name evidence="2" type="ORF">PGT21_006077</name>
    <name evidence="3" type="ORF">PGT21_006482</name>
    <name evidence="4" type="ORF">PGTUg99_020107</name>
</gene>
<dbReference type="EMBL" id="VSWC01000003">
    <property type="protein sequence ID" value="KAA1116252.1"/>
    <property type="molecule type" value="Genomic_DNA"/>
</dbReference>
<evidence type="ECO:0000313" key="6">
    <source>
        <dbReference type="Proteomes" id="UP000325313"/>
    </source>
</evidence>
<organism evidence="2 5">
    <name type="scientific">Puccinia graminis f. sp. tritici</name>
    <dbReference type="NCBI Taxonomy" id="56615"/>
    <lineage>
        <taxon>Eukaryota</taxon>
        <taxon>Fungi</taxon>
        <taxon>Dikarya</taxon>
        <taxon>Basidiomycota</taxon>
        <taxon>Pucciniomycotina</taxon>
        <taxon>Pucciniomycetes</taxon>
        <taxon>Pucciniales</taxon>
        <taxon>Pucciniaceae</taxon>
        <taxon>Puccinia</taxon>
    </lineage>
</organism>
<dbReference type="OrthoDB" id="427711at2759"/>
<evidence type="ECO:0000256" key="1">
    <source>
        <dbReference type="SAM" id="MobiDB-lite"/>
    </source>
</evidence>
<name>A0A5B0Q224_PUCGR</name>
<evidence type="ECO:0000313" key="3">
    <source>
        <dbReference type="EMBL" id="KAA1116252.1"/>
    </source>
</evidence>
<dbReference type="EMBL" id="VDEP01000010">
    <property type="protein sequence ID" value="KAA1137300.1"/>
    <property type="molecule type" value="Genomic_DNA"/>
</dbReference>
<accession>A0A5B0Q224</accession>
<reference evidence="5 6" key="1">
    <citation type="submission" date="2019-05" db="EMBL/GenBank/DDBJ databases">
        <title>Emergence of the Ug99 lineage of the wheat stem rust pathogen through somatic hybridization.</title>
        <authorList>
            <person name="Li F."/>
            <person name="Upadhyaya N.M."/>
            <person name="Sperschneider J."/>
            <person name="Matny O."/>
            <person name="Nguyen-Phuc H."/>
            <person name="Mago R."/>
            <person name="Raley C."/>
            <person name="Miller M.E."/>
            <person name="Silverstein K.A.T."/>
            <person name="Henningsen E."/>
            <person name="Hirsch C.D."/>
            <person name="Visser B."/>
            <person name="Pretorius Z.A."/>
            <person name="Steffenson B.J."/>
            <person name="Schwessinger B."/>
            <person name="Dodds P.N."/>
            <person name="Figueroa M."/>
        </authorList>
    </citation>
    <scope>NUCLEOTIDE SEQUENCE [LARGE SCALE GENOMIC DNA]</scope>
    <source>
        <strain evidence="2">21-0</strain>
        <strain evidence="4 6">Ug99</strain>
    </source>
</reference>
<feature type="compositionally biased region" description="Polar residues" evidence="1">
    <location>
        <begin position="98"/>
        <end position="107"/>
    </location>
</feature>
<dbReference type="Proteomes" id="UP000325313">
    <property type="component" value="Unassembled WGS sequence"/>
</dbReference>
<evidence type="ECO:0000313" key="5">
    <source>
        <dbReference type="Proteomes" id="UP000324748"/>
    </source>
</evidence>